<organism evidence="4 5">
    <name type="scientific">Pantherophis guttatus</name>
    <name type="common">Corn snake</name>
    <name type="synonym">Elaphe guttata</name>
    <dbReference type="NCBI Taxonomy" id="94885"/>
    <lineage>
        <taxon>Eukaryota</taxon>
        <taxon>Metazoa</taxon>
        <taxon>Chordata</taxon>
        <taxon>Craniata</taxon>
        <taxon>Vertebrata</taxon>
        <taxon>Euteleostomi</taxon>
        <taxon>Lepidosauria</taxon>
        <taxon>Squamata</taxon>
        <taxon>Bifurcata</taxon>
        <taxon>Unidentata</taxon>
        <taxon>Episquamata</taxon>
        <taxon>Toxicofera</taxon>
        <taxon>Serpentes</taxon>
        <taxon>Colubroidea</taxon>
        <taxon>Colubridae</taxon>
        <taxon>Colubrinae</taxon>
        <taxon>Pantherophis</taxon>
    </lineage>
</organism>
<dbReference type="PANTHER" id="PTHR20878">
    <property type="entry name" value="LEUCINE-RICH REPEAT CONTAINING PROTEIN 25"/>
    <property type="match status" value="1"/>
</dbReference>
<accession>A0A6P9DCH9</accession>
<dbReference type="InterPro" id="IPR001611">
    <property type="entry name" value="Leu-rich_rpt"/>
</dbReference>
<name>A0A6P9DCH9_PANGU</name>
<dbReference type="Gene3D" id="3.80.10.10">
    <property type="entry name" value="Ribonuclease Inhibitor"/>
    <property type="match status" value="1"/>
</dbReference>
<feature type="compositionally biased region" description="Polar residues" evidence="1">
    <location>
        <begin position="219"/>
        <end position="231"/>
    </location>
</feature>
<keyword evidence="2" id="KW-0472">Membrane</keyword>
<dbReference type="PANTHER" id="PTHR20878:SF0">
    <property type="entry name" value="LEUCINE-RICH REPEAT-CONTAINING PROTEIN 25"/>
    <property type="match status" value="1"/>
</dbReference>
<dbReference type="GeneID" id="117677441"/>
<protein>
    <submittedName>
        <fullName evidence="5">Leucine-rich repeat-containing protein 25-like isoform X1</fullName>
    </submittedName>
</protein>
<evidence type="ECO:0000256" key="1">
    <source>
        <dbReference type="SAM" id="MobiDB-lite"/>
    </source>
</evidence>
<proteinExistence type="predicted"/>
<keyword evidence="4" id="KW-1185">Reference proteome</keyword>
<reference evidence="5" key="1">
    <citation type="submission" date="2025-08" db="UniProtKB">
        <authorList>
            <consortium name="RefSeq"/>
        </authorList>
    </citation>
    <scope>IDENTIFICATION</scope>
    <source>
        <tissue evidence="5">Blood</tissue>
    </source>
</reference>
<feature type="chain" id="PRO_5027565422" evidence="3">
    <location>
        <begin position="24"/>
        <end position="329"/>
    </location>
</feature>
<keyword evidence="2" id="KW-0812">Transmembrane</keyword>
<dbReference type="RefSeq" id="XP_034293522.1">
    <property type="nucleotide sequence ID" value="XM_034437631.2"/>
</dbReference>
<evidence type="ECO:0000313" key="4">
    <source>
        <dbReference type="Proteomes" id="UP001652622"/>
    </source>
</evidence>
<gene>
    <name evidence="5" type="primary">LOC117677441</name>
</gene>
<sequence length="329" mass="37316">MYCRMWGLLATLLFFLFGCHVDAACPRINFTYFNDTPCLNFSGLFPYPKVNFSIWKPVKELDLSDNSIATLSELESAKKLESLFLHKNKLKSLPSDFFDKTPNLKVLSLEKNKLGSLSIEESYHCLKELRVDCHCNVARGIVKYCHNCSDQGIKCQCFTSERLDNVTDYYKDKCSASIGYGLYVGIIVPILILLLLGILVFFVIRRKAGAPINQEKRISNTSEGTAGQSRYISRLPQPGNRFQDKEFHKDYENVLKDQSKGRVGKVKSGQGNHQNRKQTTTKRSPSKSENSDSAEGHQPVYANTQELYYNYTGKSIPEAVDDVYIIPDQ</sequence>
<feature type="transmembrane region" description="Helical" evidence="2">
    <location>
        <begin position="180"/>
        <end position="204"/>
    </location>
</feature>
<feature type="region of interest" description="Disordered" evidence="1">
    <location>
        <begin position="219"/>
        <end position="243"/>
    </location>
</feature>
<dbReference type="Pfam" id="PF13855">
    <property type="entry name" value="LRR_8"/>
    <property type="match status" value="1"/>
</dbReference>
<dbReference type="AlphaFoldDB" id="A0A6P9DCH9"/>
<dbReference type="SUPFAM" id="SSF52058">
    <property type="entry name" value="L domain-like"/>
    <property type="match status" value="1"/>
</dbReference>
<dbReference type="InterPro" id="IPR032675">
    <property type="entry name" value="LRR_dom_sf"/>
</dbReference>
<evidence type="ECO:0000256" key="2">
    <source>
        <dbReference type="SAM" id="Phobius"/>
    </source>
</evidence>
<dbReference type="InterPro" id="IPR039243">
    <property type="entry name" value="LRRC25"/>
</dbReference>
<feature type="region of interest" description="Disordered" evidence="1">
    <location>
        <begin position="258"/>
        <end position="301"/>
    </location>
</feature>
<evidence type="ECO:0000313" key="5">
    <source>
        <dbReference type="RefSeq" id="XP_034293522.1"/>
    </source>
</evidence>
<dbReference type="Proteomes" id="UP001652622">
    <property type="component" value="Unplaced"/>
</dbReference>
<keyword evidence="3" id="KW-0732">Signal</keyword>
<dbReference type="PROSITE" id="PS51257">
    <property type="entry name" value="PROKAR_LIPOPROTEIN"/>
    <property type="match status" value="1"/>
</dbReference>
<feature type="compositionally biased region" description="Polar residues" evidence="1">
    <location>
        <begin position="281"/>
        <end position="293"/>
    </location>
</feature>
<feature type="signal peptide" evidence="3">
    <location>
        <begin position="1"/>
        <end position="23"/>
    </location>
</feature>
<dbReference type="PROSITE" id="PS51450">
    <property type="entry name" value="LRR"/>
    <property type="match status" value="2"/>
</dbReference>
<dbReference type="OMA" id="WHNVSAF"/>
<dbReference type="KEGG" id="pgut:117677441"/>
<dbReference type="InParanoid" id="A0A6P9DCH9"/>
<keyword evidence="2" id="KW-1133">Transmembrane helix</keyword>
<evidence type="ECO:0000256" key="3">
    <source>
        <dbReference type="SAM" id="SignalP"/>
    </source>
</evidence>